<name>A0A388LBD4_CHABU</name>
<evidence type="ECO:0000259" key="1">
    <source>
        <dbReference type="PROSITE" id="PS50878"/>
    </source>
</evidence>
<evidence type="ECO:0000313" key="3">
    <source>
        <dbReference type="Proteomes" id="UP000265515"/>
    </source>
</evidence>
<dbReference type="InterPro" id="IPR000477">
    <property type="entry name" value="RT_dom"/>
</dbReference>
<feature type="domain" description="Reverse transcriptase" evidence="1">
    <location>
        <begin position="475"/>
        <end position="751"/>
    </location>
</feature>
<proteinExistence type="predicted"/>
<organism evidence="2 3">
    <name type="scientific">Chara braunii</name>
    <name type="common">Braun's stonewort</name>
    <dbReference type="NCBI Taxonomy" id="69332"/>
    <lineage>
        <taxon>Eukaryota</taxon>
        <taxon>Viridiplantae</taxon>
        <taxon>Streptophyta</taxon>
        <taxon>Charophyceae</taxon>
        <taxon>Charales</taxon>
        <taxon>Characeae</taxon>
        <taxon>Chara</taxon>
    </lineage>
</organism>
<dbReference type="PROSITE" id="PS50878">
    <property type="entry name" value="RT_POL"/>
    <property type="match status" value="1"/>
</dbReference>
<reference evidence="2 3" key="1">
    <citation type="journal article" date="2018" name="Cell">
        <title>The Chara Genome: Secondary Complexity and Implications for Plant Terrestrialization.</title>
        <authorList>
            <person name="Nishiyama T."/>
            <person name="Sakayama H."/>
            <person name="Vries J.D."/>
            <person name="Buschmann H."/>
            <person name="Saint-Marcoux D."/>
            <person name="Ullrich K.K."/>
            <person name="Haas F.B."/>
            <person name="Vanderstraeten L."/>
            <person name="Becker D."/>
            <person name="Lang D."/>
            <person name="Vosolsobe S."/>
            <person name="Rombauts S."/>
            <person name="Wilhelmsson P.K.I."/>
            <person name="Janitza P."/>
            <person name="Kern R."/>
            <person name="Heyl A."/>
            <person name="Rumpler F."/>
            <person name="Villalobos L.I.A.C."/>
            <person name="Clay J.M."/>
            <person name="Skokan R."/>
            <person name="Toyoda A."/>
            <person name="Suzuki Y."/>
            <person name="Kagoshima H."/>
            <person name="Schijlen E."/>
            <person name="Tajeshwar N."/>
            <person name="Catarino B."/>
            <person name="Hetherington A.J."/>
            <person name="Saltykova A."/>
            <person name="Bonnot C."/>
            <person name="Breuninger H."/>
            <person name="Symeonidi A."/>
            <person name="Radhakrishnan G.V."/>
            <person name="Van Nieuwerburgh F."/>
            <person name="Deforce D."/>
            <person name="Chang C."/>
            <person name="Karol K.G."/>
            <person name="Hedrich R."/>
            <person name="Ulvskov P."/>
            <person name="Glockner G."/>
            <person name="Delwiche C.F."/>
            <person name="Petrasek J."/>
            <person name="Van de Peer Y."/>
            <person name="Friml J."/>
            <person name="Beilby M."/>
            <person name="Dolan L."/>
            <person name="Kohara Y."/>
            <person name="Sugano S."/>
            <person name="Fujiyama A."/>
            <person name="Delaux P.-M."/>
            <person name="Quint M."/>
            <person name="TheiBen G."/>
            <person name="Hagemann M."/>
            <person name="Harholt J."/>
            <person name="Dunand C."/>
            <person name="Zachgo S."/>
            <person name="Langdale J."/>
            <person name="Maumus F."/>
            <person name="Straeten D.V.D."/>
            <person name="Gould S.B."/>
            <person name="Rensing S.A."/>
        </authorList>
    </citation>
    <scope>NUCLEOTIDE SEQUENCE [LARGE SCALE GENOMIC DNA]</scope>
    <source>
        <strain evidence="2 3">S276</strain>
    </source>
</reference>
<dbReference type="Proteomes" id="UP000265515">
    <property type="component" value="Unassembled WGS sequence"/>
</dbReference>
<dbReference type="AlphaFoldDB" id="A0A388LBD4"/>
<sequence>MTVSTPAKLLWARLPSFMGLRDALWGNYGMTRFKIIVEQAIIAVFLLLTLARQVPWASKLLSFVPKDHDFFDVSGPAVYCLVSPWCKRIYIGQTVRGAGERWWEYIRCAELGTKGHGAKLYAFLRRFGWGKYLVLPLATGVGYDLVRVEGTFIGRLSPSLNTIGRTVRAKNKARPGQKERAKKAVGPAVRRSTLIVFTDLATGRRNASLSTLLEEVSRAGGKNITLASSGGQVWGEKWSIVKRFYGTSTVRTDEGKVPLARAKCMMEAGGQFRIAPVEKAENARLRGKGYLRQLLEMPRKKGELKNFDIPKLIFLYRSAREFKMKTTRRVLKEMIADVVQKKTGVEVKKKVNVKNTTGVEQRTLQREVERALNGVMRKEDLPEVEGTMLESCVNREGRESAASTEEEALELARKLKHLVAVPVDRNPGDIVVMCPTTYHHGLQLMFPLNAAYEEVKCMKEKELLAHIRRGYKQRQLDKIGAWNPAAKIGQAYALPKNKDLNRWRPIAPACADGAGTASRRLVKALNFLLEKAPGVRHFNLKATSLLIGNLGAASGRGKGKDEEGFPMAASYDIKEMFTSLPHPTIIQAVDWLLCQWEEKDVTRVRLSRRGSVIVLNKKSLGPGYVDLKFAMIRQLVTSELENTYVMSKGKILKQVIGIPMGRNSSPPLACTLCVRYEAEFLGSLGNDQKLVHGVRLEDDVTLVVKCYLSEPSSIARGRQIQRRFAEAYGEQLLLVRTDDGSNSWDFLGTRITAIPCPIRFLVRPKNKNHDCVGSGELLFCSFQDYNSYSEKKVKAGAITAAFHRIQRHASEPLMVITPVLETSCELRRRGYPPTLFFHTLAKFARVTSSFSEAWKMLAEGLVQFARRSPAGGE</sequence>
<gene>
    <name evidence="2" type="ORF">CBR_g29786</name>
</gene>
<comment type="caution">
    <text evidence="2">The sequence shown here is derived from an EMBL/GenBank/DDBJ whole genome shotgun (WGS) entry which is preliminary data.</text>
</comment>
<evidence type="ECO:0000313" key="2">
    <source>
        <dbReference type="EMBL" id="GBG79637.1"/>
    </source>
</evidence>
<protein>
    <recommendedName>
        <fullName evidence="1">Reverse transcriptase domain-containing protein</fullName>
    </recommendedName>
</protein>
<dbReference type="Gramene" id="GBG79637">
    <property type="protein sequence ID" value="GBG79637"/>
    <property type="gene ID" value="CBR_g29786"/>
</dbReference>
<keyword evidence="3" id="KW-1185">Reference proteome</keyword>
<dbReference type="EMBL" id="BFEA01000324">
    <property type="protein sequence ID" value="GBG79637.1"/>
    <property type="molecule type" value="Genomic_DNA"/>
</dbReference>
<accession>A0A388LBD4</accession>